<keyword evidence="1" id="KW-0472">Membrane</keyword>
<reference evidence="3 5" key="2">
    <citation type="submission" date="2017-02" db="EMBL/GenBank/DDBJ databases">
        <authorList>
            <person name="Peterson S.W."/>
        </authorList>
    </citation>
    <scope>NUCLEOTIDE SEQUENCE [LARGE SCALE GENOMIC DNA]</scope>
    <source>
        <strain evidence="3 5">DSM 9653</strain>
    </source>
</reference>
<dbReference type="OrthoDB" id="7551043at2"/>
<evidence type="ECO:0000256" key="1">
    <source>
        <dbReference type="SAM" id="Phobius"/>
    </source>
</evidence>
<protein>
    <recommendedName>
        <fullName evidence="6">VWFA domain-containing protein</fullName>
    </recommendedName>
</protein>
<organism evidence="2 4">
    <name type="scientific">Bosea thiooxidans</name>
    <dbReference type="NCBI Taxonomy" id="53254"/>
    <lineage>
        <taxon>Bacteria</taxon>
        <taxon>Pseudomonadati</taxon>
        <taxon>Pseudomonadota</taxon>
        <taxon>Alphaproteobacteria</taxon>
        <taxon>Hyphomicrobiales</taxon>
        <taxon>Boseaceae</taxon>
        <taxon>Bosea</taxon>
    </lineage>
</organism>
<keyword evidence="4" id="KW-1185">Reference proteome</keyword>
<feature type="transmembrane region" description="Helical" evidence="1">
    <location>
        <begin position="6"/>
        <end position="28"/>
    </location>
</feature>
<keyword evidence="1" id="KW-1133">Transmembrane helix</keyword>
<dbReference type="AlphaFoldDB" id="A0A0Q3T484"/>
<reference evidence="2 4" key="1">
    <citation type="submission" date="2015-10" db="EMBL/GenBank/DDBJ databases">
        <title>Draft genome of Bosea thiooxidans.</title>
        <authorList>
            <person name="Wang X."/>
        </authorList>
    </citation>
    <scope>NUCLEOTIDE SEQUENCE [LARGE SCALE GENOMIC DNA]</scope>
    <source>
        <strain evidence="2 4">CGMCC 9174</strain>
    </source>
</reference>
<dbReference type="Proteomes" id="UP000190130">
    <property type="component" value="Unassembled WGS sequence"/>
</dbReference>
<dbReference type="EMBL" id="FUYX01000009">
    <property type="protein sequence ID" value="SKB98006.1"/>
    <property type="molecule type" value="Genomic_DNA"/>
</dbReference>
<name>A0A0Q3T484_9HYPH</name>
<evidence type="ECO:0000313" key="5">
    <source>
        <dbReference type="Proteomes" id="UP000190130"/>
    </source>
</evidence>
<sequence length="254" mass="27996">MKTENWAIVASVLAGISLVGFFAAPSLLRGPPRDQETLCAKTGPVGHTLILVDKSDPWSEVQAGRLKKLVKQIGDELPAERMLSIYVFNDVFEPGFPALISLCNPGKTASELIGNPRREYVKWVEKFGRPLDEALTVLTQPAKGNQSPIVEAIGDVVSRRENRVPSGDRSLVLVSDMLQNSGQFTVFGNGAGARDPERLRRLLDKVWQDSGAKSWVLSVHQVQGVYEPARLEQAATLWKQALQKLNITASWDRL</sequence>
<dbReference type="STRING" id="53254.SAMN05660750_03437"/>
<dbReference type="EMBL" id="LMAR01000001">
    <property type="protein sequence ID" value="KQK32442.1"/>
    <property type="molecule type" value="Genomic_DNA"/>
</dbReference>
<proteinExistence type="predicted"/>
<evidence type="ECO:0000313" key="3">
    <source>
        <dbReference type="EMBL" id="SKB98006.1"/>
    </source>
</evidence>
<keyword evidence="1" id="KW-0812">Transmembrane</keyword>
<evidence type="ECO:0000313" key="4">
    <source>
        <dbReference type="Proteomes" id="UP000051562"/>
    </source>
</evidence>
<dbReference type="RefSeq" id="WP_055726387.1">
    <property type="nucleotide sequence ID" value="NZ_FUYX01000009.1"/>
</dbReference>
<evidence type="ECO:0008006" key="6">
    <source>
        <dbReference type="Google" id="ProtNLM"/>
    </source>
</evidence>
<evidence type="ECO:0000313" key="2">
    <source>
        <dbReference type="EMBL" id="KQK32442.1"/>
    </source>
</evidence>
<dbReference type="Proteomes" id="UP000051562">
    <property type="component" value="Unassembled WGS sequence"/>
</dbReference>
<gene>
    <name evidence="2" type="ORF">ARD30_01290</name>
    <name evidence="3" type="ORF">SAMN05660750_03437</name>
</gene>
<accession>A0A0Q3T484</accession>